<feature type="region of interest" description="Disordered" evidence="1">
    <location>
        <begin position="33"/>
        <end position="68"/>
    </location>
</feature>
<evidence type="ECO:0000256" key="1">
    <source>
        <dbReference type="SAM" id="MobiDB-lite"/>
    </source>
</evidence>
<proteinExistence type="predicted"/>
<evidence type="ECO:0000313" key="3">
    <source>
        <dbReference type="Proteomes" id="UP001172102"/>
    </source>
</evidence>
<evidence type="ECO:0000313" key="2">
    <source>
        <dbReference type="EMBL" id="KAK0704974.1"/>
    </source>
</evidence>
<dbReference type="EMBL" id="JAUKUA010000007">
    <property type="protein sequence ID" value="KAK0704974.1"/>
    <property type="molecule type" value="Genomic_DNA"/>
</dbReference>
<comment type="caution">
    <text evidence="2">The sequence shown here is derived from an EMBL/GenBank/DDBJ whole genome shotgun (WGS) entry which is preliminary data.</text>
</comment>
<keyword evidence="3" id="KW-1185">Reference proteome</keyword>
<dbReference type="AlphaFoldDB" id="A0AA40DIM6"/>
<dbReference type="Proteomes" id="UP001172102">
    <property type="component" value="Unassembled WGS sequence"/>
</dbReference>
<feature type="compositionally biased region" description="Basic residues" evidence="1">
    <location>
        <begin position="40"/>
        <end position="52"/>
    </location>
</feature>
<reference evidence="2" key="1">
    <citation type="submission" date="2023-06" db="EMBL/GenBank/DDBJ databases">
        <title>Genome-scale phylogeny and comparative genomics of the fungal order Sordariales.</title>
        <authorList>
            <consortium name="Lawrence Berkeley National Laboratory"/>
            <person name="Hensen N."/>
            <person name="Bonometti L."/>
            <person name="Westerberg I."/>
            <person name="Brannstrom I.O."/>
            <person name="Guillou S."/>
            <person name="Cros-Aarteil S."/>
            <person name="Calhoun S."/>
            <person name="Haridas S."/>
            <person name="Kuo A."/>
            <person name="Mondo S."/>
            <person name="Pangilinan J."/>
            <person name="Riley R."/>
            <person name="Labutti K."/>
            <person name="Andreopoulos B."/>
            <person name="Lipzen A."/>
            <person name="Chen C."/>
            <person name="Yanf M."/>
            <person name="Daum C."/>
            <person name="Ng V."/>
            <person name="Clum A."/>
            <person name="Steindorff A."/>
            <person name="Ohm R."/>
            <person name="Martin F."/>
            <person name="Silar P."/>
            <person name="Natvig D."/>
            <person name="Lalanne C."/>
            <person name="Gautier V."/>
            <person name="Ament-Velasquez S.L."/>
            <person name="Kruys A."/>
            <person name="Hutchinson M.I."/>
            <person name="Powell A.J."/>
            <person name="Barry K."/>
            <person name="Miller A.N."/>
            <person name="Grigoriev I.V."/>
            <person name="Debuchy R."/>
            <person name="Gladieux P."/>
            <person name="Thoren M.H."/>
            <person name="Johannesson H."/>
        </authorList>
    </citation>
    <scope>NUCLEOTIDE SEQUENCE</scope>
    <source>
        <strain evidence="2">SMH4607-1</strain>
    </source>
</reference>
<organism evidence="2 3">
    <name type="scientific">Lasiosphaeris hirsuta</name>
    <dbReference type="NCBI Taxonomy" id="260670"/>
    <lineage>
        <taxon>Eukaryota</taxon>
        <taxon>Fungi</taxon>
        <taxon>Dikarya</taxon>
        <taxon>Ascomycota</taxon>
        <taxon>Pezizomycotina</taxon>
        <taxon>Sordariomycetes</taxon>
        <taxon>Sordariomycetidae</taxon>
        <taxon>Sordariales</taxon>
        <taxon>Lasiosphaeriaceae</taxon>
        <taxon>Lasiosphaeris</taxon>
    </lineage>
</organism>
<accession>A0AA40DIM6</accession>
<gene>
    <name evidence="2" type="ORF">B0H67DRAFT_592830</name>
</gene>
<sequence length="173" mass="19469">MGGILYPDVQRREGDEPAYPHRVQIHAAVCLGRGPSAHVPRPRRQGHPRQKQGRLVPKDHRRSAELPGSFSVWPPAAWQGCPSTKSRSPPLPFAVMAIPIYLANWWKPKDIAQPTILQVISGGDMTVNSFNHTRTRLPSVSGRPKRLRRPRYPYTTSSGRSTTLFGWRGLLRL</sequence>
<protein>
    <submittedName>
        <fullName evidence="2">Uncharacterized protein</fullName>
    </submittedName>
</protein>
<name>A0AA40DIM6_9PEZI</name>